<dbReference type="AlphaFoldDB" id="A0A9D1K7T4"/>
<keyword evidence="5 8" id="KW-0812">Transmembrane</keyword>
<accession>A0A9D1K7T4</accession>
<gene>
    <name evidence="9" type="ORF">IAD42_02930</name>
</gene>
<proteinExistence type="predicted"/>
<evidence type="ECO:0000256" key="5">
    <source>
        <dbReference type="ARBA" id="ARBA00022692"/>
    </source>
</evidence>
<comment type="caution">
    <text evidence="9">The sequence shown here is derived from an EMBL/GenBank/DDBJ whole genome shotgun (WGS) entry which is preliminary data.</text>
</comment>
<dbReference type="GO" id="GO:0005886">
    <property type="term" value="C:plasma membrane"/>
    <property type="evidence" value="ECO:0007669"/>
    <property type="project" value="UniProtKB-SubCell"/>
</dbReference>
<evidence type="ECO:0000256" key="2">
    <source>
        <dbReference type="ARBA" id="ARBA00022475"/>
    </source>
</evidence>
<evidence type="ECO:0008006" key="11">
    <source>
        <dbReference type="Google" id="ProtNLM"/>
    </source>
</evidence>
<evidence type="ECO:0000256" key="3">
    <source>
        <dbReference type="ARBA" id="ARBA00022676"/>
    </source>
</evidence>
<evidence type="ECO:0000256" key="7">
    <source>
        <dbReference type="ARBA" id="ARBA00023136"/>
    </source>
</evidence>
<comment type="subcellular location">
    <subcellularLocation>
        <location evidence="1">Cell membrane</location>
        <topology evidence="1">Multi-pass membrane protein</topology>
    </subcellularLocation>
</comment>
<evidence type="ECO:0000256" key="1">
    <source>
        <dbReference type="ARBA" id="ARBA00004651"/>
    </source>
</evidence>
<keyword evidence="4" id="KW-0808">Transferase</keyword>
<evidence type="ECO:0000256" key="6">
    <source>
        <dbReference type="ARBA" id="ARBA00022989"/>
    </source>
</evidence>
<feature type="transmembrane region" description="Helical" evidence="8">
    <location>
        <begin position="49"/>
        <end position="67"/>
    </location>
</feature>
<evidence type="ECO:0000313" key="10">
    <source>
        <dbReference type="Proteomes" id="UP000886876"/>
    </source>
</evidence>
<feature type="transmembrane region" description="Helical" evidence="8">
    <location>
        <begin position="268"/>
        <end position="285"/>
    </location>
</feature>
<dbReference type="Proteomes" id="UP000886876">
    <property type="component" value="Unassembled WGS sequence"/>
</dbReference>
<keyword evidence="7 8" id="KW-0472">Membrane</keyword>
<feature type="transmembrane region" description="Helical" evidence="8">
    <location>
        <begin position="97"/>
        <end position="118"/>
    </location>
</feature>
<dbReference type="GO" id="GO:0016763">
    <property type="term" value="F:pentosyltransferase activity"/>
    <property type="evidence" value="ECO:0007669"/>
    <property type="project" value="TreeGrafter"/>
</dbReference>
<dbReference type="GO" id="GO:0009103">
    <property type="term" value="P:lipopolysaccharide biosynthetic process"/>
    <property type="evidence" value="ECO:0007669"/>
    <property type="project" value="UniProtKB-ARBA"/>
</dbReference>
<keyword evidence="2" id="KW-1003">Cell membrane</keyword>
<feature type="transmembrane region" description="Helical" evidence="8">
    <location>
        <begin position="220"/>
        <end position="237"/>
    </location>
</feature>
<feature type="transmembrane region" description="Helical" evidence="8">
    <location>
        <begin position="73"/>
        <end position="90"/>
    </location>
</feature>
<dbReference type="PANTHER" id="PTHR33908:SF11">
    <property type="entry name" value="MEMBRANE PROTEIN"/>
    <property type="match status" value="1"/>
</dbReference>
<evidence type="ECO:0000256" key="8">
    <source>
        <dbReference type="SAM" id="Phobius"/>
    </source>
</evidence>
<keyword evidence="3" id="KW-0328">Glycosyltransferase</keyword>
<evidence type="ECO:0000313" key="9">
    <source>
        <dbReference type="EMBL" id="HIS96910.1"/>
    </source>
</evidence>
<feature type="transmembrane region" description="Helical" evidence="8">
    <location>
        <begin position="12"/>
        <end position="37"/>
    </location>
</feature>
<sequence length="292" mass="31215">MSGMLYAAYPGALAMASVLTNQHISLFFILLGVYLLIERGAFSEGGTPPSRLLWSVLAGLSLSFGNLMRPEAVLVLASAVVAALVLLVRGAQGRKSLLVPLCAMLAAYFALGLAASALTSGLAPDGIGNNRPEWKLVLGLDTESSGMYSDENAFILEIENDAARHEAAREAISESLAGCESIPAFLWQKLKLFWGAREDLGYVEGGLPFGEAAVLSGERAAFLLMTALAMYGCVVLLRRRAGAVELLLMCLVAANFLCYLVIEIQPRYRMFIMPAVFALAAAGYGQGREKRV</sequence>
<protein>
    <recommendedName>
        <fullName evidence="11">Glycosyltransferase RgtA/B/C/D-like domain-containing protein</fullName>
    </recommendedName>
</protein>
<dbReference type="InterPro" id="IPR050297">
    <property type="entry name" value="LipidA_mod_glycosyltrf_83"/>
</dbReference>
<reference evidence="9" key="2">
    <citation type="journal article" date="2021" name="PeerJ">
        <title>Extensive microbial diversity within the chicken gut microbiome revealed by metagenomics and culture.</title>
        <authorList>
            <person name="Gilroy R."/>
            <person name="Ravi A."/>
            <person name="Getino M."/>
            <person name="Pursley I."/>
            <person name="Horton D.L."/>
            <person name="Alikhan N.F."/>
            <person name="Baker D."/>
            <person name="Gharbi K."/>
            <person name="Hall N."/>
            <person name="Watson M."/>
            <person name="Adriaenssens E.M."/>
            <person name="Foster-Nyarko E."/>
            <person name="Jarju S."/>
            <person name="Secka A."/>
            <person name="Antonio M."/>
            <person name="Oren A."/>
            <person name="Chaudhuri R.R."/>
            <person name="La Ragione R."/>
            <person name="Hildebrand F."/>
            <person name="Pallen M.J."/>
        </authorList>
    </citation>
    <scope>NUCLEOTIDE SEQUENCE</scope>
    <source>
        <strain evidence="9">ChiHecec3B27-6122</strain>
    </source>
</reference>
<dbReference type="EMBL" id="DVJS01000065">
    <property type="protein sequence ID" value="HIS96910.1"/>
    <property type="molecule type" value="Genomic_DNA"/>
</dbReference>
<feature type="transmembrane region" description="Helical" evidence="8">
    <location>
        <begin position="244"/>
        <end position="262"/>
    </location>
</feature>
<organism evidence="9 10">
    <name type="scientific">Candidatus Scatomorpha pullistercoris</name>
    <dbReference type="NCBI Taxonomy" id="2840929"/>
    <lineage>
        <taxon>Bacteria</taxon>
        <taxon>Bacillati</taxon>
        <taxon>Bacillota</taxon>
        <taxon>Clostridia</taxon>
        <taxon>Eubacteriales</taxon>
        <taxon>Candidatus Scatomorpha</taxon>
    </lineage>
</organism>
<keyword evidence="6 8" id="KW-1133">Transmembrane helix</keyword>
<reference evidence="9" key="1">
    <citation type="submission" date="2020-10" db="EMBL/GenBank/DDBJ databases">
        <authorList>
            <person name="Gilroy R."/>
        </authorList>
    </citation>
    <scope>NUCLEOTIDE SEQUENCE</scope>
    <source>
        <strain evidence="9">ChiHecec3B27-6122</strain>
    </source>
</reference>
<evidence type="ECO:0000256" key="4">
    <source>
        <dbReference type="ARBA" id="ARBA00022679"/>
    </source>
</evidence>
<name>A0A9D1K7T4_9FIRM</name>
<dbReference type="PANTHER" id="PTHR33908">
    <property type="entry name" value="MANNOSYLTRANSFERASE YKCB-RELATED"/>
    <property type="match status" value="1"/>
</dbReference>